<dbReference type="GO" id="GO:0022857">
    <property type="term" value="F:transmembrane transporter activity"/>
    <property type="evidence" value="ECO:0007669"/>
    <property type="project" value="InterPro"/>
</dbReference>
<feature type="transmembrane region" description="Helical" evidence="5">
    <location>
        <begin position="120"/>
        <end position="140"/>
    </location>
</feature>
<evidence type="ECO:0000256" key="1">
    <source>
        <dbReference type="ARBA" id="ARBA00004141"/>
    </source>
</evidence>
<feature type="chain" id="PRO_5001726087" description="Major facilitator superfamily (MFS) profile domain-containing protein" evidence="6">
    <location>
        <begin position="21"/>
        <end position="435"/>
    </location>
</feature>
<dbReference type="OrthoDB" id="440553at2759"/>
<evidence type="ECO:0000259" key="7">
    <source>
        <dbReference type="PROSITE" id="PS50850"/>
    </source>
</evidence>
<feature type="transmembrane region" description="Helical" evidence="5">
    <location>
        <begin position="367"/>
        <end position="386"/>
    </location>
</feature>
<feature type="signal peptide" evidence="6">
    <location>
        <begin position="1"/>
        <end position="20"/>
    </location>
</feature>
<keyword evidence="2 5" id="KW-0812">Transmembrane</keyword>
<evidence type="ECO:0000256" key="4">
    <source>
        <dbReference type="ARBA" id="ARBA00023136"/>
    </source>
</evidence>
<accession>A0A077W9C7</accession>
<feature type="transmembrane region" description="Helical" evidence="5">
    <location>
        <begin position="182"/>
        <end position="203"/>
    </location>
</feature>
<keyword evidence="4 5" id="KW-0472">Membrane</keyword>
<evidence type="ECO:0000256" key="6">
    <source>
        <dbReference type="SAM" id="SignalP"/>
    </source>
</evidence>
<dbReference type="InterPro" id="IPR011701">
    <property type="entry name" value="MFS"/>
</dbReference>
<evidence type="ECO:0000256" key="5">
    <source>
        <dbReference type="SAM" id="Phobius"/>
    </source>
</evidence>
<comment type="subcellular location">
    <subcellularLocation>
        <location evidence="1">Membrane</location>
        <topology evidence="1">Multi-pass membrane protein</topology>
    </subcellularLocation>
</comment>
<name>A0A077W9C7_9FUNG</name>
<sequence>MNASLSVFVFCLALFPLIWATFGDKYGRRPMYIISFLIAIVGMICCAVSVNVTMFIVFRAVSAVGASSMLSLGAGTIGDITNANERGRAFSIYQMGPLAGPALGPIFGGYLNEGLGWRSIFWFLTILCFVIWIAIIIFFPETRYDVSAKKEPLASDSSSERTTSEQHPKTDRSRRHRFMNPIAALNFMQYPNIALSVLFLGILQVKHTVFFVDLVKLIHDLRHSFFVYYLLNSNFTRIYNNQYGFDSGTVGLFYLPLAGGFIIGSLVGGRYSDRLFMHRAAKMKEINQSPYPELRIGGFLIYACMVVLLLAYIAFGWCVEMNVHYSFGLVCAGIIGLCLGPPNTILPAYIIDCFRDNGASVIACNNFVRYILAGIGTLVSSDMAYSMGSGPLYTFCGALLFVSSLLFIIVKLRGNIWRQKHNQQQALKKQQQEIS</sequence>
<feature type="domain" description="Major facilitator superfamily (MFS) profile" evidence="7">
    <location>
        <begin position="1"/>
        <end position="415"/>
    </location>
</feature>
<dbReference type="InterPro" id="IPR020846">
    <property type="entry name" value="MFS_dom"/>
</dbReference>
<evidence type="ECO:0000256" key="2">
    <source>
        <dbReference type="ARBA" id="ARBA00022692"/>
    </source>
</evidence>
<feature type="transmembrane region" description="Helical" evidence="5">
    <location>
        <begin position="294"/>
        <end position="317"/>
    </location>
</feature>
<dbReference type="InterPro" id="IPR036259">
    <property type="entry name" value="MFS_trans_sf"/>
</dbReference>
<feature type="transmembrane region" description="Helical" evidence="5">
    <location>
        <begin position="253"/>
        <end position="273"/>
    </location>
</feature>
<dbReference type="AlphaFoldDB" id="A0A077W9C7"/>
<dbReference type="PROSITE" id="PS50850">
    <property type="entry name" value="MFS"/>
    <property type="match status" value="1"/>
</dbReference>
<dbReference type="GO" id="GO:0005886">
    <property type="term" value="C:plasma membrane"/>
    <property type="evidence" value="ECO:0007669"/>
    <property type="project" value="TreeGrafter"/>
</dbReference>
<feature type="transmembrane region" description="Helical" evidence="5">
    <location>
        <begin position="392"/>
        <end position="410"/>
    </location>
</feature>
<dbReference type="Pfam" id="PF07690">
    <property type="entry name" value="MFS_1"/>
    <property type="match status" value="1"/>
</dbReference>
<organism evidence="8">
    <name type="scientific">Lichtheimia ramosa</name>
    <dbReference type="NCBI Taxonomy" id="688394"/>
    <lineage>
        <taxon>Eukaryota</taxon>
        <taxon>Fungi</taxon>
        <taxon>Fungi incertae sedis</taxon>
        <taxon>Mucoromycota</taxon>
        <taxon>Mucoromycotina</taxon>
        <taxon>Mucoromycetes</taxon>
        <taxon>Mucorales</taxon>
        <taxon>Lichtheimiaceae</taxon>
        <taxon>Lichtheimia</taxon>
    </lineage>
</organism>
<feature type="transmembrane region" description="Helical" evidence="5">
    <location>
        <begin position="323"/>
        <end position="346"/>
    </location>
</feature>
<dbReference type="EMBL" id="LK023313">
    <property type="protein sequence ID" value="CDS02683.1"/>
    <property type="molecule type" value="Genomic_DNA"/>
</dbReference>
<feature type="transmembrane region" description="Helical" evidence="5">
    <location>
        <begin position="30"/>
        <end position="50"/>
    </location>
</feature>
<proteinExistence type="predicted"/>
<gene>
    <name evidence="8" type="ORF">LRAMOSA00088</name>
</gene>
<dbReference type="PANTHER" id="PTHR23502:SF5">
    <property type="entry name" value="QUINIDINE RESISTANCE PROTEIN 3"/>
    <property type="match status" value="1"/>
</dbReference>
<reference evidence="8" key="1">
    <citation type="journal article" date="2014" name="Genome Announc.">
        <title>De novo whole-genome sequence and genome annotation of Lichtheimia ramosa.</title>
        <authorList>
            <person name="Linde J."/>
            <person name="Schwartze V."/>
            <person name="Binder U."/>
            <person name="Lass-Florl C."/>
            <person name="Voigt K."/>
            <person name="Horn F."/>
        </authorList>
    </citation>
    <scope>NUCLEOTIDE SEQUENCE</scope>
    <source>
        <strain evidence="8">JMRC FSU:6197</strain>
    </source>
</reference>
<protein>
    <recommendedName>
        <fullName evidence="7">Major facilitator superfamily (MFS) profile domain-containing protein</fullName>
    </recommendedName>
</protein>
<evidence type="ECO:0000256" key="3">
    <source>
        <dbReference type="ARBA" id="ARBA00022989"/>
    </source>
</evidence>
<evidence type="ECO:0000313" key="8">
    <source>
        <dbReference type="EMBL" id="CDS02683.1"/>
    </source>
</evidence>
<keyword evidence="3 5" id="KW-1133">Transmembrane helix</keyword>
<dbReference type="Gene3D" id="1.20.1250.20">
    <property type="entry name" value="MFS general substrate transporter like domains"/>
    <property type="match status" value="1"/>
</dbReference>
<dbReference type="SUPFAM" id="SSF103473">
    <property type="entry name" value="MFS general substrate transporter"/>
    <property type="match status" value="1"/>
</dbReference>
<keyword evidence="6" id="KW-0732">Signal</keyword>
<dbReference type="PANTHER" id="PTHR23502">
    <property type="entry name" value="MAJOR FACILITATOR SUPERFAMILY"/>
    <property type="match status" value="1"/>
</dbReference>